<reference evidence="1" key="1">
    <citation type="submission" date="2016-10" db="EMBL/GenBank/DDBJ databases">
        <title>Sequence of Gallionella enrichment culture.</title>
        <authorList>
            <person name="Poehlein A."/>
            <person name="Muehling M."/>
            <person name="Daniel R."/>
        </authorList>
    </citation>
    <scope>NUCLEOTIDE SEQUENCE</scope>
</reference>
<gene>
    <name evidence="1" type="ORF">GALL_27140</name>
</gene>
<accession>A0A1J5TKR7</accession>
<proteinExistence type="predicted"/>
<dbReference type="EMBL" id="MLJW01000006">
    <property type="protein sequence ID" value="OIR16893.1"/>
    <property type="molecule type" value="Genomic_DNA"/>
</dbReference>
<evidence type="ECO:0000313" key="1">
    <source>
        <dbReference type="EMBL" id="OIR16893.1"/>
    </source>
</evidence>
<name>A0A1J5TKR7_9ZZZZ</name>
<dbReference type="AlphaFoldDB" id="A0A1J5TKR7"/>
<organism evidence="1">
    <name type="scientific">mine drainage metagenome</name>
    <dbReference type="NCBI Taxonomy" id="410659"/>
    <lineage>
        <taxon>unclassified sequences</taxon>
        <taxon>metagenomes</taxon>
        <taxon>ecological metagenomes</taxon>
    </lineage>
</organism>
<sequence length="254" mass="28883">MLEILPWFKLRLPEYRFIHCMKENTTGITPLIKHADDTLTAAEQADLKRHLAEKLLELGTLADTTSLRRARLQMDIAELLNALERGKEAWDIAREAFRISMQLESWQDAVEACDVLFQAGQEDSMAALGMGIWLAVTFPVDPEVTVAMLIHLVDETPDAAEAGPLAAIAARYVVDLRADDDQHETQCFLVDQLIAMVAKRHSNVQDQEALDRWLDRLALRDPQVFLPRLAREVDAIVGDKWWFDRDRLRSSLPD</sequence>
<protein>
    <submittedName>
        <fullName evidence="1">Uncharacterized protein</fullName>
    </submittedName>
</protein>
<comment type="caution">
    <text evidence="1">The sequence shown here is derived from an EMBL/GenBank/DDBJ whole genome shotgun (WGS) entry which is preliminary data.</text>
</comment>